<evidence type="ECO:0000313" key="1">
    <source>
        <dbReference type="EMBL" id="KAJ0007603.1"/>
    </source>
</evidence>
<evidence type="ECO:0000313" key="2">
    <source>
        <dbReference type="Proteomes" id="UP001163603"/>
    </source>
</evidence>
<gene>
    <name evidence="1" type="ORF">Pint_30664</name>
</gene>
<proteinExistence type="predicted"/>
<comment type="caution">
    <text evidence="1">The sequence shown here is derived from an EMBL/GenBank/DDBJ whole genome shotgun (WGS) entry which is preliminary data.</text>
</comment>
<protein>
    <submittedName>
        <fullName evidence="1">Uncharacterized protein</fullName>
    </submittedName>
</protein>
<sequence>MFGTPSFASLRFVGQLNAASIQIFVDGGLTLNFIQPRVAKYLGLAIEAILPPTTMVVRDGAKVPIKGCVHSIKITIQGHDIVVDLYLLPFHGLDVLLGITWLSTFGTLSLNFNTLILGFTSGDKMVELQRMAASIALIQYSSFVAFKNPKCRRQNLQLQNRGNDLVRLRPPAIRCTCTHKKTSLKLTESTRVVFLVGILAQVNKSGRG</sequence>
<dbReference type="EMBL" id="CM047750">
    <property type="protein sequence ID" value="KAJ0007603.1"/>
    <property type="molecule type" value="Genomic_DNA"/>
</dbReference>
<organism evidence="1 2">
    <name type="scientific">Pistacia integerrima</name>
    <dbReference type="NCBI Taxonomy" id="434235"/>
    <lineage>
        <taxon>Eukaryota</taxon>
        <taxon>Viridiplantae</taxon>
        <taxon>Streptophyta</taxon>
        <taxon>Embryophyta</taxon>
        <taxon>Tracheophyta</taxon>
        <taxon>Spermatophyta</taxon>
        <taxon>Magnoliopsida</taxon>
        <taxon>eudicotyledons</taxon>
        <taxon>Gunneridae</taxon>
        <taxon>Pentapetalae</taxon>
        <taxon>rosids</taxon>
        <taxon>malvids</taxon>
        <taxon>Sapindales</taxon>
        <taxon>Anacardiaceae</taxon>
        <taxon>Pistacia</taxon>
    </lineage>
</organism>
<name>A0ACC0X1U4_9ROSI</name>
<accession>A0ACC0X1U4</accession>
<reference evidence="2" key="1">
    <citation type="journal article" date="2023" name="G3 (Bethesda)">
        <title>Genome assembly and association tests identify interacting loci associated with vigor, precocity, and sex in interspecific pistachio rootstocks.</title>
        <authorList>
            <person name="Palmer W."/>
            <person name="Jacygrad E."/>
            <person name="Sagayaradj S."/>
            <person name="Cavanaugh K."/>
            <person name="Han R."/>
            <person name="Bertier L."/>
            <person name="Beede B."/>
            <person name="Kafkas S."/>
            <person name="Golino D."/>
            <person name="Preece J."/>
            <person name="Michelmore R."/>
        </authorList>
    </citation>
    <scope>NUCLEOTIDE SEQUENCE [LARGE SCALE GENOMIC DNA]</scope>
</reference>
<keyword evidence="2" id="KW-1185">Reference proteome</keyword>
<dbReference type="Proteomes" id="UP001163603">
    <property type="component" value="Chromosome 15"/>
</dbReference>